<evidence type="ECO:0000313" key="1">
    <source>
        <dbReference type="EMBL" id="CEG42102.1"/>
    </source>
</evidence>
<organism evidence="1 2">
    <name type="scientific">Plasmopara halstedii</name>
    <name type="common">Downy mildew of sunflower</name>
    <dbReference type="NCBI Taxonomy" id="4781"/>
    <lineage>
        <taxon>Eukaryota</taxon>
        <taxon>Sar</taxon>
        <taxon>Stramenopiles</taxon>
        <taxon>Oomycota</taxon>
        <taxon>Peronosporomycetes</taxon>
        <taxon>Peronosporales</taxon>
        <taxon>Peronosporaceae</taxon>
        <taxon>Plasmopara</taxon>
    </lineage>
</organism>
<dbReference type="AlphaFoldDB" id="A0A0P1ALB4"/>
<proteinExistence type="predicted"/>
<dbReference type="GeneID" id="36407461"/>
<sequence length="51" mass="5577">MGSARACALFQAHESGHQQKNLTFAFVGWLNLNGNLPLLPKSIKNLIDVVL</sequence>
<keyword evidence="2" id="KW-1185">Reference proteome</keyword>
<dbReference type="RefSeq" id="XP_024578471.1">
    <property type="nucleotide sequence ID" value="XM_024727945.1"/>
</dbReference>
<accession>A0A0P1ALB4</accession>
<reference evidence="2" key="1">
    <citation type="submission" date="2014-09" db="EMBL/GenBank/DDBJ databases">
        <authorList>
            <person name="Sharma Rahul"/>
            <person name="Thines Marco"/>
        </authorList>
    </citation>
    <scope>NUCLEOTIDE SEQUENCE [LARGE SCALE GENOMIC DNA]</scope>
</reference>
<evidence type="ECO:0000313" key="2">
    <source>
        <dbReference type="Proteomes" id="UP000054928"/>
    </source>
</evidence>
<dbReference type="EMBL" id="CCYD01000610">
    <property type="protein sequence ID" value="CEG42102.1"/>
    <property type="molecule type" value="Genomic_DNA"/>
</dbReference>
<protein>
    <submittedName>
        <fullName evidence="1">Uncharacterized protein</fullName>
    </submittedName>
</protein>
<name>A0A0P1ALB4_PLAHL</name>
<dbReference type="Proteomes" id="UP000054928">
    <property type="component" value="Unassembled WGS sequence"/>
</dbReference>